<accession>A0A1S1X2I0</accession>
<proteinExistence type="predicted"/>
<name>A0A1S1X2I0_9NEIS</name>
<dbReference type="EMBL" id="MKCT01000001">
    <property type="protein sequence ID" value="OHX22033.1"/>
    <property type="molecule type" value="Genomic_DNA"/>
</dbReference>
<gene>
    <name evidence="4" type="ORF">BI344_05945</name>
    <name evidence="3" type="ORF">BI347_08655</name>
</gene>
<keyword evidence="6" id="KW-1185">Reference proteome</keyword>
<feature type="region of interest" description="Disordered" evidence="1">
    <location>
        <begin position="62"/>
        <end position="83"/>
    </location>
</feature>
<evidence type="ECO:0000256" key="2">
    <source>
        <dbReference type="SAM" id="SignalP"/>
    </source>
</evidence>
<protein>
    <recommendedName>
        <fullName evidence="7">Secreted protein</fullName>
    </recommendedName>
</protein>
<dbReference type="STRING" id="1903179.BI347_08655"/>
<evidence type="ECO:0008006" key="7">
    <source>
        <dbReference type="Google" id="ProtNLM"/>
    </source>
</evidence>
<dbReference type="EMBL" id="MKCS01000001">
    <property type="protein sequence ID" value="OHX13578.1"/>
    <property type="molecule type" value="Genomic_DNA"/>
</dbReference>
<feature type="chain" id="PRO_5010280317" description="Secreted protein" evidence="2">
    <location>
        <begin position="26"/>
        <end position="121"/>
    </location>
</feature>
<dbReference type="RefSeq" id="WP_071111982.1">
    <property type="nucleotide sequence ID" value="NZ_MKCS01000001.1"/>
</dbReference>
<evidence type="ECO:0000313" key="4">
    <source>
        <dbReference type="EMBL" id="OHX22033.1"/>
    </source>
</evidence>
<dbReference type="OrthoDB" id="8595514at2"/>
<reference evidence="5 6" key="1">
    <citation type="submission" date="2016-09" db="EMBL/GenBank/DDBJ databases">
        <title>Chromobacterium muskegensis sp. nov., an insecticidal bacterium isolated from Sphagnum bogs.</title>
        <authorList>
            <person name="Sparks M.E."/>
            <person name="Blackburn M.B."/>
            <person name="Gundersen-Rindal D.E."/>
            <person name="Mitchell A."/>
            <person name="Farrar R."/>
            <person name="Kuhar D."/>
        </authorList>
    </citation>
    <scope>NUCLEOTIDE SEQUENCE [LARGE SCALE GENOMIC DNA]</scope>
    <source>
        <strain evidence="4 6">14B-1</strain>
        <strain evidence="3 5">37-2</strain>
    </source>
</reference>
<evidence type="ECO:0000256" key="1">
    <source>
        <dbReference type="SAM" id="MobiDB-lite"/>
    </source>
</evidence>
<evidence type="ECO:0000313" key="6">
    <source>
        <dbReference type="Proteomes" id="UP000180280"/>
    </source>
</evidence>
<evidence type="ECO:0000313" key="5">
    <source>
        <dbReference type="Proteomes" id="UP000180088"/>
    </source>
</evidence>
<dbReference type="AlphaFoldDB" id="A0A1S1X2I0"/>
<evidence type="ECO:0000313" key="3">
    <source>
        <dbReference type="EMBL" id="OHX13578.1"/>
    </source>
</evidence>
<dbReference type="Proteomes" id="UP000180088">
    <property type="component" value="Unassembled WGS sequence"/>
</dbReference>
<keyword evidence="2" id="KW-0732">Signal</keyword>
<sequence length="121" mass="13073">MPKFRLLLSLVLSLPLLACTTPLRAATTGPALDSSRPPAQLTDCLQQGLQKLHIPNDFIERRDASDGSHSLAMRNPASDASGTRVEILPQADGSRLQIQLNGLPLSPAWKRLIHSCSGKKL</sequence>
<feature type="signal peptide" evidence="2">
    <location>
        <begin position="1"/>
        <end position="25"/>
    </location>
</feature>
<organism evidence="3 5">
    <name type="scientific">Chromobacterium sphagni</name>
    <dbReference type="NCBI Taxonomy" id="1903179"/>
    <lineage>
        <taxon>Bacteria</taxon>
        <taxon>Pseudomonadati</taxon>
        <taxon>Pseudomonadota</taxon>
        <taxon>Betaproteobacteria</taxon>
        <taxon>Neisseriales</taxon>
        <taxon>Chromobacteriaceae</taxon>
        <taxon>Chromobacterium</taxon>
    </lineage>
</organism>
<comment type="caution">
    <text evidence="3">The sequence shown here is derived from an EMBL/GenBank/DDBJ whole genome shotgun (WGS) entry which is preliminary data.</text>
</comment>
<dbReference type="Proteomes" id="UP000180280">
    <property type="component" value="Unassembled WGS sequence"/>
</dbReference>